<name>A0A495J6B0_9SPHI</name>
<keyword evidence="1" id="KW-0732">Signal</keyword>
<reference evidence="2 3" key="1">
    <citation type="submission" date="2018-10" db="EMBL/GenBank/DDBJ databases">
        <title>Genomic Encyclopedia of Archaeal and Bacterial Type Strains, Phase II (KMG-II): from individual species to whole genera.</title>
        <authorList>
            <person name="Goeker M."/>
        </authorList>
    </citation>
    <scope>NUCLEOTIDE SEQUENCE [LARGE SCALE GENOMIC DNA]</scope>
    <source>
        <strain evidence="2 3">DSM 18602</strain>
    </source>
</reference>
<feature type="chain" id="PRO_5019833661" description="MG2 domain-containing protein" evidence="1">
    <location>
        <begin position="26"/>
        <end position="795"/>
    </location>
</feature>
<dbReference type="Proteomes" id="UP000268007">
    <property type="component" value="Unassembled WGS sequence"/>
</dbReference>
<feature type="signal peptide" evidence="1">
    <location>
        <begin position="1"/>
        <end position="25"/>
    </location>
</feature>
<gene>
    <name evidence="2" type="ORF">BDD43_4767</name>
</gene>
<dbReference type="RefSeq" id="WP_121200205.1">
    <property type="nucleotide sequence ID" value="NZ_RBKU01000001.1"/>
</dbReference>
<evidence type="ECO:0008006" key="4">
    <source>
        <dbReference type="Google" id="ProtNLM"/>
    </source>
</evidence>
<sequence length="795" mass="88953">MKYIRYTIKKTVLALLLTLPLAVSAQIVDGITSSFNQYHSQVLQEKVFVHVNKSFFLTGEILWFKVYTVSATLNKPVNISKIAYVEVLDNKNAPLLQAKINLINGIGTGSFYIPITATNGNYKLRAYTNLMKNFNANLYFEQAITIVNPLTPPVATVRQSVADNDIRFFPEGGYLVNGLKSRVAFKAVGPNGKGIDISGVVINQRNDTVAKFNTFKYGMGRFTFTPLANNSYKAVIRIGQTNALIKDLPEINKQGYVMQLTDAGTDQLAVTINAKLSGKENEPIYVLANSGQFVKVAETAMLSNGSAKLMIDKSKLGDGVSHITLFNSQKTPLCERLYFKRPKQLVVSASADRVTYHMRKKVSVDVNTKNDAEKPLPANLSVSVYKLDSLQTDEPAQISSYLWLKAELKGNIENADYYLKNNNAEGDEALDNLMMTQGWSRFKWNDVLSGPAPAFKFSPEYNGHLVTAKLTEAGTDKPVPSMIAYLAATGKKVQLYSAVSDSTGRLLFNTKDFYGPNELVLQLGIEKDSVYHLDILSPFSEQYSTDTLSNFSLNASLKRSLENNSINMQTQNLYSGAKLKQYYSPGVDSMAFYGKGKTYLLDDFTRFTTMEEVLREYVAELNVVKTQKRFHIKVKSDQGVFLSDDPLVMLDGVPIFNMDRVMAIDPLKVRKLEDIDRRFYLGPSTFEGILNFTTYKGDMAGFEINPHAVVLDYEGMQLQREFYSPVYDTDDKVKSRIPDFRNLLYWSPGVITDLKGNTQMSFYTSDEPGRYIGIVQGITADGYTGSKTFIFDVEK</sequence>
<accession>A0A495J6B0</accession>
<evidence type="ECO:0000313" key="3">
    <source>
        <dbReference type="Proteomes" id="UP000268007"/>
    </source>
</evidence>
<keyword evidence="3" id="KW-1185">Reference proteome</keyword>
<dbReference type="Gene3D" id="2.60.40.1930">
    <property type="match status" value="1"/>
</dbReference>
<dbReference type="OrthoDB" id="609485at2"/>
<comment type="caution">
    <text evidence="2">The sequence shown here is derived from an EMBL/GenBank/DDBJ whole genome shotgun (WGS) entry which is preliminary data.</text>
</comment>
<proteinExistence type="predicted"/>
<organism evidence="2 3">
    <name type="scientific">Mucilaginibacter gracilis</name>
    <dbReference type="NCBI Taxonomy" id="423350"/>
    <lineage>
        <taxon>Bacteria</taxon>
        <taxon>Pseudomonadati</taxon>
        <taxon>Bacteroidota</taxon>
        <taxon>Sphingobacteriia</taxon>
        <taxon>Sphingobacteriales</taxon>
        <taxon>Sphingobacteriaceae</taxon>
        <taxon>Mucilaginibacter</taxon>
    </lineage>
</organism>
<dbReference type="EMBL" id="RBKU01000001">
    <property type="protein sequence ID" value="RKR84525.1"/>
    <property type="molecule type" value="Genomic_DNA"/>
</dbReference>
<evidence type="ECO:0000256" key="1">
    <source>
        <dbReference type="SAM" id="SignalP"/>
    </source>
</evidence>
<protein>
    <recommendedName>
        <fullName evidence="4">MG2 domain-containing protein</fullName>
    </recommendedName>
</protein>
<dbReference type="AlphaFoldDB" id="A0A495J6B0"/>
<evidence type="ECO:0000313" key="2">
    <source>
        <dbReference type="EMBL" id="RKR84525.1"/>
    </source>
</evidence>